<feature type="domain" description="CCDC93 coiled-coil" evidence="5">
    <location>
        <begin position="186"/>
        <end position="521"/>
    </location>
</feature>
<evidence type="ECO:0000256" key="4">
    <source>
        <dbReference type="SAM" id="Coils"/>
    </source>
</evidence>
<dbReference type="Pfam" id="PF09762">
    <property type="entry name" value="CCDC93_CC"/>
    <property type="match status" value="1"/>
</dbReference>
<evidence type="ECO:0000256" key="2">
    <source>
        <dbReference type="ARBA" id="ARBA00016765"/>
    </source>
</evidence>
<dbReference type="EMBL" id="HBUF01400657">
    <property type="protein sequence ID" value="CAG6736770.1"/>
    <property type="molecule type" value="Transcribed_RNA"/>
</dbReference>
<dbReference type="Pfam" id="PF21673">
    <property type="entry name" value="CCDC93_N"/>
    <property type="match status" value="1"/>
</dbReference>
<dbReference type="InterPro" id="IPR039116">
    <property type="entry name" value="CCDC93"/>
</dbReference>
<comment type="similarity">
    <text evidence="1">Belongs to the CCDC93 family.</text>
</comment>
<reference evidence="7" key="1">
    <citation type="submission" date="2021-05" db="EMBL/GenBank/DDBJ databases">
        <authorList>
            <person name="Alioto T."/>
            <person name="Alioto T."/>
            <person name="Gomez Garrido J."/>
        </authorList>
    </citation>
    <scope>NUCLEOTIDE SEQUENCE</scope>
</reference>
<evidence type="ECO:0000256" key="1">
    <source>
        <dbReference type="ARBA" id="ARBA00007219"/>
    </source>
</evidence>
<evidence type="ECO:0000313" key="7">
    <source>
        <dbReference type="EMBL" id="CAG6627374.1"/>
    </source>
</evidence>
<dbReference type="EMBL" id="HBUF01065154">
    <property type="protein sequence ID" value="CAG6627373.1"/>
    <property type="molecule type" value="Transcribed_RNA"/>
</dbReference>
<dbReference type="InterPro" id="IPR019159">
    <property type="entry name" value="CCDC93_CC"/>
</dbReference>
<organism evidence="7">
    <name type="scientific">Cacopsylla melanoneura</name>
    <dbReference type="NCBI Taxonomy" id="428564"/>
    <lineage>
        <taxon>Eukaryota</taxon>
        <taxon>Metazoa</taxon>
        <taxon>Ecdysozoa</taxon>
        <taxon>Arthropoda</taxon>
        <taxon>Hexapoda</taxon>
        <taxon>Insecta</taxon>
        <taxon>Pterygota</taxon>
        <taxon>Neoptera</taxon>
        <taxon>Paraneoptera</taxon>
        <taxon>Hemiptera</taxon>
        <taxon>Sternorrhyncha</taxon>
        <taxon>Psylloidea</taxon>
        <taxon>Psyllidae</taxon>
        <taxon>Psyllinae</taxon>
        <taxon>Cacopsylla</taxon>
    </lineage>
</organism>
<dbReference type="EMBL" id="HBUF01065155">
    <property type="protein sequence ID" value="CAG6627374.1"/>
    <property type="molecule type" value="Transcribed_RNA"/>
</dbReference>
<proteinExistence type="inferred from homology"/>
<dbReference type="GO" id="GO:0006893">
    <property type="term" value="P:Golgi to plasma membrane transport"/>
    <property type="evidence" value="ECO:0007669"/>
    <property type="project" value="TreeGrafter"/>
</dbReference>
<dbReference type="EMBL" id="HBUF01223979">
    <property type="protein sequence ID" value="CAG6670703.1"/>
    <property type="molecule type" value="Transcribed_RNA"/>
</dbReference>
<evidence type="ECO:0000259" key="6">
    <source>
        <dbReference type="Pfam" id="PF21673"/>
    </source>
</evidence>
<protein>
    <recommendedName>
        <fullName evidence="2">Coiled-coil domain-containing protein 93</fullName>
    </recommendedName>
</protein>
<evidence type="ECO:0000259" key="5">
    <source>
        <dbReference type="Pfam" id="PF09762"/>
    </source>
</evidence>
<dbReference type="EMBL" id="HBUF01400658">
    <property type="protein sequence ID" value="CAG6736771.1"/>
    <property type="molecule type" value="Transcribed_RNA"/>
</dbReference>
<dbReference type="AlphaFoldDB" id="A0A8D8Q915"/>
<dbReference type="PANTHER" id="PTHR16441">
    <property type="entry name" value="FIDIPIDINE"/>
    <property type="match status" value="1"/>
</dbReference>
<feature type="domain" description="CCDC93 N-terminal" evidence="6">
    <location>
        <begin position="37"/>
        <end position="145"/>
    </location>
</feature>
<evidence type="ECO:0000256" key="3">
    <source>
        <dbReference type="ARBA" id="ARBA00023054"/>
    </source>
</evidence>
<keyword evidence="3 4" id="KW-0175">Coiled coil</keyword>
<dbReference type="PANTHER" id="PTHR16441:SF0">
    <property type="entry name" value="COILED-COIL DOMAIN-CONTAINING PROTEIN 93"/>
    <property type="match status" value="1"/>
</dbReference>
<dbReference type="EMBL" id="HBUF01223980">
    <property type="protein sequence ID" value="CAG6670705.1"/>
    <property type="molecule type" value="Transcribed_RNA"/>
</dbReference>
<feature type="coiled-coil region" evidence="4">
    <location>
        <begin position="244"/>
        <end position="274"/>
    </location>
</feature>
<name>A0A8D8Q915_9HEMI</name>
<accession>A0A8D8Q915</accession>
<feature type="coiled-coil region" evidence="4">
    <location>
        <begin position="321"/>
        <end position="380"/>
    </location>
</feature>
<sequence>MSSSDTKVFRVKTDSQKLRTIVDAEGREVIVKGREDEEQSKKLEEISDLLVAAGYFRAQIKGVSPFDKVVGGICWCIDSCNVDIDAELLFQEDLSIGQKISLTEKIVVVLPEMKCPHFIEPHQIQGLDFIHIFPVIQWLVKRAMESREERQEYLCSLAVNKFHAQFEMIDHSRRPKYKGVAAIIEKYKSLANSQDTVKKPSDQLIQRVEESLLDTEVESKEDKDSTMQADDIIFAFEKYSTDSDMNLKLEKEKLQKELARIRQQKNKLATLIAEDKAQIQAYREMQSAKVQIPEDKLDVAEKLKSLYLTYEGLKEKEKKFKEECKTQLLELQRSLEESSDNEVDEISDMATQVTELSDRVAQMKLRLAQKSRSVAVLERKLDQVPGRDELAQYQRRFLELYTQIAAKHKETKQFYTLYNTFNDSYTYLSKELSLLNSILNSYPEAMHSQTSKEQFIKQFESIVDGVRQNKYKVEQRRNSEKFQRDQLSNQLTVLLEQQRQYVIAQKTFSSECQQYETLLKQTSNGSVES</sequence>
<dbReference type="InterPro" id="IPR048747">
    <property type="entry name" value="CCDC93_N"/>
</dbReference>